<gene>
    <name evidence="2" type="ORF">SAMN04487950_2759</name>
</gene>
<reference evidence="3" key="1">
    <citation type="submission" date="2016-10" db="EMBL/GenBank/DDBJ databases">
        <authorList>
            <person name="Varghese N."/>
            <person name="Submissions S."/>
        </authorList>
    </citation>
    <scope>NUCLEOTIDE SEQUENCE [LARGE SCALE GENOMIC DNA]</scope>
    <source>
        <strain evidence="3">CGMCC 1.7738</strain>
    </source>
</reference>
<organism evidence="2 3">
    <name type="scientific">Halogranum rubrum</name>
    <dbReference type="NCBI Taxonomy" id="553466"/>
    <lineage>
        <taxon>Archaea</taxon>
        <taxon>Methanobacteriati</taxon>
        <taxon>Methanobacteriota</taxon>
        <taxon>Stenosarchaea group</taxon>
        <taxon>Halobacteria</taxon>
        <taxon>Halobacteriales</taxon>
        <taxon>Haloferacaceae</taxon>
    </lineage>
</organism>
<sequence length="157" mass="17164">MSSEAFESSDHEFYPMPLFVQLTVSDLPTSVAWYRDLGFDAVYEMPTMAHLRYRKYADVLLVTDSVPTSSASSDSQSGEDVSRGRGVAVYLTLEGESVDDVAKRAETAGATVVADPHETSWNTRELTVADPDGYEFVFSAVVDADRSFEDVVGSGEQ</sequence>
<dbReference type="InterPro" id="IPR004360">
    <property type="entry name" value="Glyas_Fos-R_dOase_dom"/>
</dbReference>
<dbReference type="AlphaFoldDB" id="A0A1I4FDA0"/>
<protein>
    <submittedName>
        <fullName evidence="2">Glyoxalase-like domain-containing protein</fullName>
    </submittedName>
</protein>
<evidence type="ECO:0000313" key="3">
    <source>
        <dbReference type="Proteomes" id="UP000199607"/>
    </source>
</evidence>
<dbReference type="PANTHER" id="PTHR36503">
    <property type="entry name" value="BLR2520 PROTEIN"/>
    <property type="match status" value="1"/>
</dbReference>
<evidence type="ECO:0000313" key="2">
    <source>
        <dbReference type="EMBL" id="SFL15443.1"/>
    </source>
</evidence>
<evidence type="ECO:0000259" key="1">
    <source>
        <dbReference type="PROSITE" id="PS51819"/>
    </source>
</evidence>
<proteinExistence type="predicted"/>
<feature type="domain" description="VOC" evidence="1">
    <location>
        <begin position="16"/>
        <end position="141"/>
    </location>
</feature>
<dbReference type="InterPro" id="IPR029068">
    <property type="entry name" value="Glyas_Bleomycin-R_OHBP_Dase"/>
</dbReference>
<dbReference type="Gene3D" id="3.10.180.10">
    <property type="entry name" value="2,3-Dihydroxybiphenyl 1,2-Dioxygenase, domain 1"/>
    <property type="match status" value="1"/>
</dbReference>
<dbReference type="Proteomes" id="UP000199607">
    <property type="component" value="Unassembled WGS sequence"/>
</dbReference>
<dbReference type="PANTHER" id="PTHR36503:SF3">
    <property type="entry name" value="BLR0126 PROTEIN"/>
    <property type="match status" value="1"/>
</dbReference>
<keyword evidence="3" id="KW-1185">Reference proteome</keyword>
<name>A0A1I4FDA0_9EURY</name>
<dbReference type="CDD" id="cd06587">
    <property type="entry name" value="VOC"/>
    <property type="match status" value="1"/>
</dbReference>
<dbReference type="SUPFAM" id="SSF54593">
    <property type="entry name" value="Glyoxalase/Bleomycin resistance protein/Dihydroxybiphenyl dioxygenase"/>
    <property type="match status" value="1"/>
</dbReference>
<dbReference type="PROSITE" id="PS51819">
    <property type="entry name" value="VOC"/>
    <property type="match status" value="1"/>
</dbReference>
<accession>A0A1I4FDA0</accession>
<dbReference type="RefSeq" id="WP_089869973.1">
    <property type="nucleotide sequence ID" value="NZ_FOTC01000002.1"/>
</dbReference>
<dbReference type="STRING" id="553466.SAMN04487950_2759"/>
<dbReference type="InterPro" id="IPR037523">
    <property type="entry name" value="VOC_core"/>
</dbReference>
<dbReference type="Pfam" id="PF00903">
    <property type="entry name" value="Glyoxalase"/>
    <property type="match status" value="1"/>
</dbReference>
<dbReference type="EMBL" id="FOTC01000002">
    <property type="protein sequence ID" value="SFL15443.1"/>
    <property type="molecule type" value="Genomic_DNA"/>
</dbReference>